<gene>
    <name evidence="5" type="ORF">KEC56_05180</name>
</gene>
<dbReference type="PANTHER" id="PTHR43537:SF45">
    <property type="entry name" value="GNTR FAMILY REGULATORY PROTEIN"/>
    <property type="match status" value="1"/>
</dbReference>
<dbReference type="InterPro" id="IPR036388">
    <property type="entry name" value="WH-like_DNA-bd_sf"/>
</dbReference>
<dbReference type="GO" id="GO:0003700">
    <property type="term" value="F:DNA-binding transcription factor activity"/>
    <property type="evidence" value="ECO:0007669"/>
    <property type="project" value="InterPro"/>
</dbReference>
<dbReference type="SUPFAM" id="SSF48008">
    <property type="entry name" value="GntR ligand-binding domain-like"/>
    <property type="match status" value="1"/>
</dbReference>
<dbReference type="PRINTS" id="PR00035">
    <property type="entry name" value="HTHGNTR"/>
</dbReference>
<dbReference type="EMBL" id="JAGTTM010000001">
    <property type="protein sequence ID" value="MCC2028914.1"/>
    <property type="molecule type" value="Genomic_DNA"/>
</dbReference>
<dbReference type="InterPro" id="IPR000524">
    <property type="entry name" value="Tscrpt_reg_HTH_GntR"/>
</dbReference>
<dbReference type="Gene3D" id="1.20.120.530">
    <property type="entry name" value="GntR ligand-binding domain-like"/>
    <property type="match status" value="1"/>
</dbReference>
<dbReference type="SUPFAM" id="SSF46785">
    <property type="entry name" value="Winged helix' DNA-binding domain"/>
    <property type="match status" value="1"/>
</dbReference>
<dbReference type="Pfam" id="PF07729">
    <property type="entry name" value="FCD"/>
    <property type="match status" value="1"/>
</dbReference>
<evidence type="ECO:0000256" key="1">
    <source>
        <dbReference type="ARBA" id="ARBA00023015"/>
    </source>
</evidence>
<dbReference type="InterPro" id="IPR036390">
    <property type="entry name" value="WH_DNA-bd_sf"/>
</dbReference>
<organism evidence="5 6">
    <name type="scientific">Microbacterium tenebrionis</name>
    <dbReference type="NCBI Taxonomy" id="2830665"/>
    <lineage>
        <taxon>Bacteria</taxon>
        <taxon>Bacillati</taxon>
        <taxon>Actinomycetota</taxon>
        <taxon>Actinomycetes</taxon>
        <taxon>Micrococcales</taxon>
        <taxon>Microbacteriaceae</taxon>
        <taxon>Microbacterium</taxon>
    </lineage>
</organism>
<dbReference type="InterPro" id="IPR011711">
    <property type="entry name" value="GntR_C"/>
</dbReference>
<dbReference type="InterPro" id="IPR008920">
    <property type="entry name" value="TF_FadR/GntR_C"/>
</dbReference>
<sequence length="219" mass="24260">MGEKSGELESARVARVLRDDIVTGRRKPGSKLVERDIAARLNVSRLPVREAIRALVTEGLVVSRPRTYAVVREYTRDDVREFAEVRGPLETMLFTYAAERHDEAGLAGLLRVLEREEQAARDGDLLAAQNAAVDFHAYMTVLARNAVLVELVGVFGTRLKWIFGLYEEPDTMAVSHRELYTAIAARDVELVRSLVAAHLAEGFVAAERRFGLPDEASAG</sequence>
<evidence type="ECO:0000313" key="6">
    <source>
        <dbReference type="Proteomes" id="UP001139289"/>
    </source>
</evidence>
<comment type="caution">
    <text evidence="5">The sequence shown here is derived from an EMBL/GenBank/DDBJ whole genome shotgun (WGS) entry which is preliminary data.</text>
</comment>
<evidence type="ECO:0000313" key="5">
    <source>
        <dbReference type="EMBL" id="MCC2028914.1"/>
    </source>
</evidence>
<keyword evidence="6" id="KW-1185">Reference proteome</keyword>
<dbReference type="SMART" id="SM00345">
    <property type="entry name" value="HTH_GNTR"/>
    <property type="match status" value="1"/>
</dbReference>
<evidence type="ECO:0000259" key="4">
    <source>
        <dbReference type="PROSITE" id="PS50949"/>
    </source>
</evidence>
<accession>A0A9X1LNF5</accession>
<evidence type="ECO:0000256" key="3">
    <source>
        <dbReference type="ARBA" id="ARBA00023163"/>
    </source>
</evidence>
<dbReference type="Pfam" id="PF00392">
    <property type="entry name" value="GntR"/>
    <property type="match status" value="1"/>
</dbReference>
<dbReference type="Gene3D" id="1.10.10.10">
    <property type="entry name" value="Winged helix-like DNA-binding domain superfamily/Winged helix DNA-binding domain"/>
    <property type="match status" value="1"/>
</dbReference>
<dbReference type="PANTHER" id="PTHR43537">
    <property type="entry name" value="TRANSCRIPTIONAL REGULATOR, GNTR FAMILY"/>
    <property type="match status" value="1"/>
</dbReference>
<dbReference type="Proteomes" id="UP001139289">
    <property type="component" value="Unassembled WGS sequence"/>
</dbReference>
<proteinExistence type="predicted"/>
<protein>
    <submittedName>
        <fullName evidence="5">GntR family transcriptional regulator</fullName>
    </submittedName>
</protein>
<keyword evidence="2" id="KW-0238">DNA-binding</keyword>
<dbReference type="CDD" id="cd07377">
    <property type="entry name" value="WHTH_GntR"/>
    <property type="match status" value="1"/>
</dbReference>
<keyword evidence="1" id="KW-0805">Transcription regulation</keyword>
<dbReference type="PROSITE" id="PS50949">
    <property type="entry name" value="HTH_GNTR"/>
    <property type="match status" value="1"/>
</dbReference>
<dbReference type="AlphaFoldDB" id="A0A9X1LNF5"/>
<keyword evidence="3" id="KW-0804">Transcription</keyword>
<feature type="domain" description="HTH gntR-type" evidence="4">
    <location>
        <begin position="7"/>
        <end position="74"/>
    </location>
</feature>
<reference evidence="5" key="1">
    <citation type="submission" date="2021-04" db="EMBL/GenBank/DDBJ databases">
        <title>Microbacterium tenobrionis sp. nov. and Microbacterium allomyrinae sp. nov., isolated from larvae of Tenobrio molitor and Allomyrina dichotoma, respectively.</title>
        <authorList>
            <person name="Lee S.D."/>
        </authorList>
    </citation>
    <scope>NUCLEOTIDE SEQUENCE</scope>
    <source>
        <strain evidence="5">YMB-B2</strain>
    </source>
</reference>
<name>A0A9X1LNF5_9MICO</name>
<dbReference type="SMART" id="SM00895">
    <property type="entry name" value="FCD"/>
    <property type="match status" value="1"/>
</dbReference>
<evidence type="ECO:0000256" key="2">
    <source>
        <dbReference type="ARBA" id="ARBA00023125"/>
    </source>
</evidence>
<dbReference type="GO" id="GO:0003677">
    <property type="term" value="F:DNA binding"/>
    <property type="evidence" value="ECO:0007669"/>
    <property type="project" value="UniProtKB-KW"/>
</dbReference>